<evidence type="ECO:0000256" key="2">
    <source>
        <dbReference type="ARBA" id="ARBA00022553"/>
    </source>
</evidence>
<dbReference type="SMART" id="SM00823">
    <property type="entry name" value="PKS_PP"/>
    <property type="match status" value="1"/>
</dbReference>
<proteinExistence type="predicted"/>
<gene>
    <name evidence="4" type="ORF">HG542_05380</name>
</gene>
<keyword evidence="5" id="KW-1185">Reference proteome</keyword>
<dbReference type="AlphaFoldDB" id="A0A7Y7B150"/>
<keyword evidence="2" id="KW-0597">Phosphoprotein</keyword>
<name>A0A7Y7B150_STRMO</name>
<dbReference type="Pfam" id="PF00550">
    <property type="entry name" value="PP-binding"/>
    <property type="match status" value="1"/>
</dbReference>
<evidence type="ECO:0000313" key="5">
    <source>
        <dbReference type="Proteomes" id="UP000587462"/>
    </source>
</evidence>
<feature type="domain" description="Polyketide synthase-like phosphopantetheine-binding" evidence="3">
    <location>
        <begin position="4"/>
        <end position="68"/>
    </location>
</feature>
<dbReference type="InterPro" id="IPR009081">
    <property type="entry name" value="PP-bd_ACP"/>
</dbReference>
<dbReference type="GO" id="GO:0017000">
    <property type="term" value="P:antibiotic biosynthetic process"/>
    <property type="evidence" value="ECO:0007669"/>
    <property type="project" value="UniProtKB-ARBA"/>
</dbReference>
<dbReference type="Proteomes" id="UP000587462">
    <property type="component" value="Unassembled WGS sequence"/>
</dbReference>
<dbReference type="EMBL" id="JABBXF010000008">
    <property type="protein sequence ID" value="NVK77089.1"/>
    <property type="molecule type" value="Genomic_DNA"/>
</dbReference>
<evidence type="ECO:0000313" key="4">
    <source>
        <dbReference type="EMBL" id="NVK77089.1"/>
    </source>
</evidence>
<dbReference type="SUPFAM" id="SSF47336">
    <property type="entry name" value="ACP-like"/>
    <property type="match status" value="1"/>
</dbReference>
<reference evidence="4 5" key="1">
    <citation type="submission" date="2020-04" db="EMBL/GenBank/DDBJ databases">
        <title>Draft Genome Sequence of Streptomyces morookaense DSM 40503, an 8-azaguanine-producing strain.</title>
        <authorList>
            <person name="Qi J."/>
            <person name="Gao J.-M."/>
        </authorList>
    </citation>
    <scope>NUCLEOTIDE SEQUENCE [LARGE SCALE GENOMIC DNA]</scope>
    <source>
        <strain evidence="4 5">DSM 40503</strain>
    </source>
</reference>
<evidence type="ECO:0000259" key="3">
    <source>
        <dbReference type="SMART" id="SM00823"/>
    </source>
</evidence>
<dbReference type="InterPro" id="IPR036736">
    <property type="entry name" value="ACP-like_sf"/>
</dbReference>
<sequence length="86" mass="8875">MVRTTLIRTVGANPAKIAPDTTFGDLRLDSLALVELALALEERTGRPMPEVTEHSTLADVAELIDAAGADPSVPAARTPGPAASNV</sequence>
<keyword evidence="1" id="KW-0596">Phosphopantetheine</keyword>
<dbReference type="InterPro" id="IPR020806">
    <property type="entry name" value="PKS_PP-bd"/>
</dbReference>
<comment type="caution">
    <text evidence="4">The sequence shown here is derived from an EMBL/GenBank/DDBJ whole genome shotgun (WGS) entry which is preliminary data.</text>
</comment>
<accession>A0A7Y7B150</accession>
<dbReference type="GO" id="GO:0031177">
    <property type="term" value="F:phosphopantetheine binding"/>
    <property type="evidence" value="ECO:0007669"/>
    <property type="project" value="InterPro"/>
</dbReference>
<organism evidence="4 5">
    <name type="scientific">Streptomyces morookaense</name>
    <name type="common">Streptoverticillium morookaense</name>
    <dbReference type="NCBI Taxonomy" id="1970"/>
    <lineage>
        <taxon>Bacteria</taxon>
        <taxon>Bacillati</taxon>
        <taxon>Actinomycetota</taxon>
        <taxon>Actinomycetes</taxon>
        <taxon>Kitasatosporales</taxon>
        <taxon>Streptomycetaceae</taxon>
        <taxon>Streptomyces</taxon>
    </lineage>
</organism>
<dbReference type="Gene3D" id="1.10.1200.10">
    <property type="entry name" value="ACP-like"/>
    <property type="match status" value="1"/>
</dbReference>
<protein>
    <submittedName>
        <fullName evidence="4">Acyl carrier protein</fullName>
    </submittedName>
</protein>
<evidence type="ECO:0000256" key="1">
    <source>
        <dbReference type="ARBA" id="ARBA00022450"/>
    </source>
</evidence>